<gene>
    <name evidence="2" type="ORF">L914_21654</name>
</gene>
<keyword evidence="1" id="KW-0812">Transmembrane</keyword>
<reference evidence="2" key="1">
    <citation type="submission" date="2013-11" db="EMBL/GenBank/DDBJ databases">
        <title>The Genome Sequence of Phytophthora parasitica IAC_01/95.</title>
        <authorList>
            <consortium name="The Broad Institute Genomics Platform"/>
            <person name="Russ C."/>
            <person name="Tyler B."/>
            <person name="Panabieres F."/>
            <person name="Shan W."/>
            <person name="Tripathy S."/>
            <person name="Grunwald N."/>
            <person name="Machado M."/>
            <person name="Johnson C.S."/>
            <person name="Arredondo F."/>
            <person name="Hong C."/>
            <person name="Coffey M."/>
            <person name="Young S.K."/>
            <person name="Zeng Q."/>
            <person name="Gargeya S."/>
            <person name="Fitzgerald M."/>
            <person name="Abouelleil A."/>
            <person name="Alvarado L."/>
            <person name="Chapman S.B."/>
            <person name="Gainer-Dewar J."/>
            <person name="Goldberg J."/>
            <person name="Griggs A."/>
            <person name="Gujja S."/>
            <person name="Hansen M."/>
            <person name="Howarth C."/>
            <person name="Imamovic A."/>
            <person name="Ireland A."/>
            <person name="Larimer J."/>
            <person name="McCowan C."/>
            <person name="Murphy C."/>
            <person name="Pearson M."/>
            <person name="Poon T.W."/>
            <person name="Priest M."/>
            <person name="Roberts A."/>
            <person name="Saif S."/>
            <person name="Shea T."/>
            <person name="Sykes S."/>
            <person name="Wortman J."/>
            <person name="Nusbaum C."/>
            <person name="Birren B."/>
        </authorList>
    </citation>
    <scope>NUCLEOTIDE SEQUENCE [LARGE SCALE GENOMIC DNA]</scope>
    <source>
        <strain evidence="2">IAC_01/95</strain>
    </source>
</reference>
<sequence>MVVAILKDNYSFTYPGALLTTFLKTMTNVLSGFYRSKNKI</sequence>
<organism evidence="2">
    <name type="scientific">Phytophthora nicotianae</name>
    <name type="common">Potato buckeye rot agent</name>
    <name type="synonym">Phytophthora parasitica</name>
    <dbReference type="NCBI Taxonomy" id="4792"/>
    <lineage>
        <taxon>Eukaryota</taxon>
        <taxon>Sar</taxon>
        <taxon>Stramenopiles</taxon>
        <taxon>Oomycota</taxon>
        <taxon>Peronosporomycetes</taxon>
        <taxon>Peronosporales</taxon>
        <taxon>Peronosporaceae</taxon>
        <taxon>Phytophthora</taxon>
    </lineage>
</organism>
<dbReference type="EMBL" id="KI696890">
    <property type="protein sequence ID" value="ETM30671.1"/>
    <property type="molecule type" value="Genomic_DNA"/>
</dbReference>
<accession>W2M2Q9</accession>
<evidence type="ECO:0000256" key="1">
    <source>
        <dbReference type="SAM" id="Phobius"/>
    </source>
</evidence>
<keyword evidence="1" id="KW-1133">Transmembrane helix</keyword>
<dbReference type="AlphaFoldDB" id="W2M2Q9"/>
<feature type="transmembrane region" description="Helical" evidence="1">
    <location>
        <begin position="12"/>
        <end position="34"/>
    </location>
</feature>
<evidence type="ECO:0000313" key="2">
    <source>
        <dbReference type="EMBL" id="ETM30671.1"/>
    </source>
</evidence>
<dbReference type="Proteomes" id="UP000054532">
    <property type="component" value="Unassembled WGS sequence"/>
</dbReference>
<proteinExistence type="predicted"/>
<protein>
    <submittedName>
        <fullName evidence="2">Uncharacterized protein</fullName>
    </submittedName>
</protein>
<keyword evidence="1" id="KW-0472">Membrane</keyword>
<name>W2M2Q9_PHYNI</name>